<feature type="region of interest" description="Disordered" evidence="1">
    <location>
        <begin position="213"/>
        <end position="235"/>
    </location>
</feature>
<evidence type="ECO:0000313" key="3">
    <source>
        <dbReference type="Proteomes" id="UP001219525"/>
    </source>
</evidence>
<reference evidence="2" key="1">
    <citation type="submission" date="2023-03" db="EMBL/GenBank/DDBJ databases">
        <title>Massive genome expansion in bonnet fungi (Mycena s.s.) driven by repeated elements and novel gene families across ecological guilds.</title>
        <authorList>
            <consortium name="Lawrence Berkeley National Laboratory"/>
            <person name="Harder C.B."/>
            <person name="Miyauchi S."/>
            <person name="Viragh M."/>
            <person name="Kuo A."/>
            <person name="Thoen E."/>
            <person name="Andreopoulos B."/>
            <person name="Lu D."/>
            <person name="Skrede I."/>
            <person name="Drula E."/>
            <person name="Henrissat B."/>
            <person name="Morin E."/>
            <person name="Kohler A."/>
            <person name="Barry K."/>
            <person name="LaButti K."/>
            <person name="Morin E."/>
            <person name="Salamov A."/>
            <person name="Lipzen A."/>
            <person name="Mereny Z."/>
            <person name="Hegedus B."/>
            <person name="Baldrian P."/>
            <person name="Stursova M."/>
            <person name="Weitz H."/>
            <person name="Taylor A."/>
            <person name="Grigoriev I.V."/>
            <person name="Nagy L.G."/>
            <person name="Martin F."/>
            <person name="Kauserud H."/>
        </authorList>
    </citation>
    <scope>NUCLEOTIDE SEQUENCE</scope>
    <source>
        <strain evidence="2">9144</strain>
    </source>
</reference>
<organism evidence="2 3">
    <name type="scientific">Mycena pura</name>
    <dbReference type="NCBI Taxonomy" id="153505"/>
    <lineage>
        <taxon>Eukaryota</taxon>
        <taxon>Fungi</taxon>
        <taxon>Dikarya</taxon>
        <taxon>Basidiomycota</taxon>
        <taxon>Agaricomycotina</taxon>
        <taxon>Agaricomycetes</taxon>
        <taxon>Agaricomycetidae</taxon>
        <taxon>Agaricales</taxon>
        <taxon>Marasmiineae</taxon>
        <taxon>Mycenaceae</taxon>
        <taxon>Mycena</taxon>
    </lineage>
</organism>
<accession>A0AAD6V3K1</accession>
<evidence type="ECO:0000313" key="2">
    <source>
        <dbReference type="EMBL" id="KAJ7199801.1"/>
    </source>
</evidence>
<gene>
    <name evidence="2" type="ORF">GGX14DRAFT_401093</name>
</gene>
<feature type="region of interest" description="Disordered" evidence="1">
    <location>
        <begin position="106"/>
        <end position="128"/>
    </location>
</feature>
<proteinExistence type="predicted"/>
<feature type="region of interest" description="Disordered" evidence="1">
    <location>
        <begin position="170"/>
        <end position="189"/>
    </location>
</feature>
<dbReference type="EMBL" id="JARJCW010000066">
    <property type="protein sequence ID" value="KAJ7199801.1"/>
    <property type="molecule type" value="Genomic_DNA"/>
</dbReference>
<name>A0AAD6V3K1_9AGAR</name>
<sequence length="516" mass="57264">MRCWNVGDVYHQHRAHVYNPQKRPEYISASWAERLRSVINQAQQLEWKRRGAVMGTPSRMCTIAYNNNEALGEDTILLTEMFELEGFLSRHAAVCIGLAAGNCLTREPKSSNTHQSRDDQEDPKKKSLRQWDVECPCPVINTTLGERDEQDTPSDSRIWGWYGAALRREHGYKRRRGGQGTTKTRRSAACVGHPHTMIAAPPRRRRRRLQVAGLGSTRLRPVPGTTHAADTGFRATPRRSHRLPVLVLDLIAHETLRTVAAIMVAACAAHARGAGDRMQAGKSSGRHAPLVAGRVRGRAVRRRKVARTVESGAAGARDVGVVLGKRQAAATKAAPAMKNDLACAAHANVLRAVLKTAAAWGRDEDDVRDDEHGRCELHVRLAMWVGWWWPVGVRPGSAIAHMVTPQSRGTSRASGLGRERPAPVSDFWTSSLQRAASDFRIGPFPAVYYPGNYSPTPFVPDFSRRPMAQIINRQCRHWPVHIGPAHQFSDKTPVSDADTETLRVPHFRSASNPSRF</sequence>
<dbReference type="AlphaFoldDB" id="A0AAD6V3K1"/>
<comment type="caution">
    <text evidence="2">The sequence shown here is derived from an EMBL/GenBank/DDBJ whole genome shotgun (WGS) entry which is preliminary data.</text>
</comment>
<dbReference type="Proteomes" id="UP001219525">
    <property type="component" value="Unassembled WGS sequence"/>
</dbReference>
<feature type="compositionally biased region" description="Basic and acidic residues" evidence="1">
    <location>
        <begin position="115"/>
        <end position="128"/>
    </location>
</feature>
<protein>
    <submittedName>
        <fullName evidence="2">Uncharacterized protein</fullName>
    </submittedName>
</protein>
<keyword evidence="3" id="KW-1185">Reference proteome</keyword>
<evidence type="ECO:0000256" key="1">
    <source>
        <dbReference type="SAM" id="MobiDB-lite"/>
    </source>
</evidence>